<dbReference type="Pfam" id="PF00877">
    <property type="entry name" value="NLPC_P60"/>
    <property type="match status" value="1"/>
</dbReference>
<dbReference type="PANTHER" id="PTHR47053">
    <property type="entry name" value="MUREIN DD-ENDOPEPTIDASE MEPH-RELATED"/>
    <property type="match status" value="1"/>
</dbReference>
<comment type="similarity">
    <text evidence="1">Belongs to the peptidase C40 family.</text>
</comment>
<dbReference type="RefSeq" id="WP_010527461.1">
    <property type="nucleotide sequence ID" value="NZ_AFSL01000046.1"/>
</dbReference>
<evidence type="ECO:0000256" key="3">
    <source>
        <dbReference type="ARBA" id="ARBA00022801"/>
    </source>
</evidence>
<proteinExistence type="inferred from homology"/>
<dbReference type="Gene3D" id="3.90.1720.10">
    <property type="entry name" value="endopeptidase domain like (from Nostoc punctiforme)"/>
    <property type="match status" value="1"/>
</dbReference>
<dbReference type="PROSITE" id="PS51935">
    <property type="entry name" value="NLPC_P60"/>
    <property type="match status" value="1"/>
</dbReference>
<dbReference type="GO" id="GO:0008234">
    <property type="term" value="F:cysteine-type peptidase activity"/>
    <property type="evidence" value="ECO:0007669"/>
    <property type="project" value="UniProtKB-KW"/>
</dbReference>
<feature type="domain" description="NlpC/P60" evidence="6">
    <location>
        <begin position="127"/>
        <end position="256"/>
    </location>
</feature>
<keyword evidence="4" id="KW-0788">Thiol protease</keyword>
<keyword evidence="8" id="KW-1185">Reference proteome</keyword>
<dbReference type="InParanoid" id="A0A1I2ET97"/>
<keyword evidence="3" id="KW-0378">Hydrolase</keyword>
<dbReference type="PANTHER" id="PTHR47053:SF1">
    <property type="entry name" value="MUREIN DD-ENDOPEPTIDASE MEPH-RELATED"/>
    <property type="match status" value="1"/>
</dbReference>
<dbReference type="EMBL" id="FONA01000024">
    <property type="protein sequence ID" value="SFE95686.1"/>
    <property type="molecule type" value="Genomic_DNA"/>
</dbReference>
<evidence type="ECO:0000313" key="8">
    <source>
        <dbReference type="Proteomes" id="UP000181976"/>
    </source>
</evidence>
<evidence type="ECO:0000256" key="4">
    <source>
        <dbReference type="ARBA" id="ARBA00022807"/>
    </source>
</evidence>
<dbReference type="AlphaFoldDB" id="A0A1I2ET97"/>
<keyword evidence="2" id="KW-0645">Protease</keyword>
<sequence>MPQSICTYGFIPVRTEPSEASQMETQILFGETYEIMERHNNWALVKLRYDGYTGWIDEKLIDNLDDRDVELWERSEGLIIKGSFVKVVKESDSTVQYLTAGSRVVFNGNERNAIRIGKKEFYWQGVADKEKVDIEEVARGFLNTPYLWGGRSFFGIDCSGLVQVVYKTAGIFMPRNASQQIEKGQVVSYVEEAQSGDLAFFDDEEGNIVHVGICLGSGRIIHASGSVRIDTLDHQGIFNADLRKYTHRLRVIKRVL</sequence>
<feature type="domain" description="SH3b" evidence="5">
    <location>
        <begin position="1"/>
        <end position="65"/>
    </location>
</feature>
<dbReference type="eggNOG" id="COG0791">
    <property type="taxonomic scope" value="Bacteria"/>
</dbReference>
<dbReference type="InterPro" id="IPR051202">
    <property type="entry name" value="Peptidase_C40"/>
</dbReference>
<dbReference type="GO" id="GO:0006508">
    <property type="term" value="P:proteolysis"/>
    <property type="evidence" value="ECO:0007669"/>
    <property type="project" value="UniProtKB-KW"/>
</dbReference>
<protein>
    <submittedName>
        <fullName evidence="7">SH3 domain-containing protein</fullName>
    </submittedName>
</protein>
<reference evidence="7 8" key="1">
    <citation type="submission" date="2016-10" db="EMBL/GenBank/DDBJ databases">
        <authorList>
            <person name="de Groot N.N."/>
        </authorList>
    </citation>
    <scope>NUCLEOTIDE SEQUENCE [LARGE SCALE GENOMIC DNA]</scope>
    <source>
        <strain evidence="7 8">DSM 19012</strain>
    </source>
</reference>
<dbReference type="InterPro" id="IPR003646">
    <property type="entry name" value="SH3-like_bac-type"/>
</dbReference>
<evidence type="ECO:0000256" key="1">
    <source>
        <dbReference type="ARBA" id="ARBA00007074"/>
    </source>
</evidence>
<evidence type="ECO:0000313" key="7">
    <source>
        <dbReference type="EMBL" id="SFE95686.1"/>
    </source>
</evidence>
<dbReference type="Proteomes" id="UP000181976">
    <property type="component" value="Unassembled WGS sequence"/>
</dbReference>
<dbReference type="Pfam" id="PF18348">
    <property type="entry name" value="SH3_16"/>
    <property type="match status" value="1"/>
</dbReference>
<evidence type="ECO:0000259" key="6">
    <source>
        <dbReference type="PROSITE" id="PS51935"/>
    </source>
</evidence>
<dbReference type="Gene3D" id="2.30.30.40">
    <property type="entry name" value="SH3 Domains"/>
    <property type="match status" value="1"/>
</dbReference>
<name>A0A1I2ET97_9BACT</name>
<evidence type="ECO:0000259" key="5">
    <source>
        <dbReference type="PROSITE" id="PS51781"/>
    </source>
</evidence>
<dbReference type="InterPro" id="IPR000064">
    <property type="entry name" value="NLP_P60_dom"/>
</dbReference>
<evidence type="ECO:0000256" key="2">
    <source>
        <dbReference type="ARBA" id="ARBA00022670"/>
    </source>
</evidence>
<dbReference type="PROSITE" id="PS51781">
    <property type="entry name" value="SH3B"/>
    <property type="match status" value="1"/>
</dbReference>
<dbReference type="FunCoup" id="A0A1I2ET97">
    <property type="interactions" value="40"/>
</dbReference>
<dbReference type="STRING" id="385682.SAMN05444380_12419"/>
<dbReference type="SUPFAM" id="SSF54001">
    <property type="entry name" value="Cysteine proteinases"/>
    <property type="match status" value="1"/>
</dbReference>
<organism evidence="7 8">
    <name type="scientific">Thermophagus xiamenensis</name>
    <dbReference type="NCBI Taxonomy" id="385682"/>
    <lineage>
        <taxon>Bacteria</taxon>
        <taxon>Pseudomonadati</taxon>
        <taxon>Bacteroidota</taxon>
        <taxon>Bacteroidia</taxon>
        <taxon>Marinilabiliales</taxon>
        <taxon>Marinilabiliaceae</taxon>
        <taxon>Thermophagus</taxon>
    </lineage>
</organism>
<gene>
    <name evidence="7" type="ORF">SAMN05444380_12419</name>
</gene>
<dbReference type="OrthoDB" id="9813368at2"/>
<dbReference type="InterPro" id="IPR041382">
    <property type="entry name" value="SH3_16"/>
</dbReference>
<dbReference type="InterPro" id="IPR038765">
    <property type="entry name" value="Papain-like_cys_pep_sf"/>
</dbReference>
<accession>A0A1I2ET97</accession>